<proteinExistence type="predicted"/>
<organism evidence="3 4">
    <name type="scientific">Petrolisthes cinctipes</name>
    <name type="common">Flat porcelain crab</name>
    <dbReference type="NCBI Taxonomy" id="88211"/>
    <lineage>
        <taxon>Eukaryota</taxon>
        <taxon>Metazoa</taxon>
        <taxon>Ecdysozoa</taxon>
        <taxon>Arthropoda</taxon>
        <taxon>Crustacea</taxon>
        <taxon>Multicrustacea</taxon>
        <taxon>Malacostraca</taxon>
        <taxon>Eumalacostraca</taxon>
        <taxon>Eucarida</taxon>
        <taxon>Decapoda</taxon>
        <taxon>Pleocyemata</taxon>
        <taxon>Anomura</taxon>
        <taxon>Galatheoidea</taxon>
        <taxon>Porcellanidae</taxon>
        <taxon>Petrolisthes</taxon>
    </lineage>
</organism>
<dbReference type="InterPro" id="IPR024491">
    <property type="entry name" value="Se_SelK/SelG"/>
</dbReference>
<evidence type="ECO:0000313" key="3">
    <source>
        <dbReference type="EMBL" id="KAK3869997.1"/>
    </source>
</evidence>
<keyword evidence="2" id="KW-1133">Transmembrane helix</keyword>
<evidence type="ECO:0000313" key="4">
    <source>
        <dbReference type="Proteomes" id="UP001286313"/>
    </source>
</evidence>
<keyword evidence="2" id="KW-0812">Transmembrane</keyword>
<dbReference type="AlphaFoldDB" id="A0AAE1F9W8"/>
<evidence type="ECO:0000256" key="1">
    <source>
        <dbReference type="SAM" id="MobiDB-lite"/>
    </source>
</evidence>
<protein>
    <recommendedName>
        <fullName evidence="5">Selenoprotein K</fullName>
    </recommendedName>
</protein>
<dbReference type="Proteomes" id="UP001286313">
    <property type="component" value="Unassembled WGS sequence"/>
</dbReference>
<keyword evidence="4" id="KW-1185">Reference proteome</keyword>
<accession>A0AAE1F9W8</accession>
<sequence length="89" mass="9990">MAYLSADGKLVEDKKWSFTDYFWIPLNFIVLFFQTLLNPSMTGRGRGHASSNYISPNYIDGPPRPRRRLGRIMGDDDNDGPSPPPMVGG</sequence>
<dbReference type="Pfam" id="PF10961">
    <property type="entry name" value="SelK_SelG"/>
    <property type="match status" value="1"/>
</dbReference>
<evidence type="ECO:0000256" key="2">
    <source>
        <dbReference type="SAM" id="Phobius"/>
    </source>
</evidence>
<evidence type="ECO:0008006" key="5">
    <source>
        <dbReference type="Google" id="ProtNLM"/>
    </source>
</evidence>
<gene>
    <name evidence="3" type="ORF">Pcinc_024729</name>
</gene>
<keyword evidence="2" id="KW-0472">Membrane</keyword>
<feature type="region of interest" description="Disordered" evidence="1">
    <location>
        <begin position="43"/>
        <end position="89"/>
    </location>
</feature>
<reference evidence="3" key="1">
    <citation type="submission" date="2023-10" db="EMBL/GenBank/DDBJ databases">
        <title>Genome assemblies of two species of porcelain crab, Petrolisthes cinctipes and Petrolisthes manimaculis (Anomura: Porcellanidae).</title>
        <authorList>
            <person name="Angst P."/>
        </authorList>
    </citation>
    <scope>NUCLEOTIDE SEQUENCE</scope>
    <source>
        <strain evidence="3">PB745_01</strain>
        <tissue evidence="3">Gill</tissue>
    </source>
</reference>
<dbReference type="EMBL" id="JAWQEG010002737">
    <property type="protein sequence ID" value="KAK3869997.1"/>
    <property type="molecule type" value="Genomic_DNA"/>
</dbReference>
<name>A0AAE1F9W8_PETCI</name>
<comment type="caution">
    <text evidence="3">The sequence shown here is derived from an EMBL/GenBank/DDBJ whole genome shotgun (WGS) entry which is preliminary data.</text>
</comment>
<feature type="transmembrane region" description="Helical" evidence="2">
    <location>
        <begin position="20"/>
        <end position="37"/>
    </location>
</feature>